<evidence type="ECO:0000313" key="3">
    <source>
        <dbReference type="Proteomes" id="UP000183859"/>
    </source>
</evidence>
<keyword evidence="3" id="KW-1185">Reference proteome</keyword>
<dbReference type="Pfam" id="PF04101">
    <property type="entry name" value="Glyco_tran_28_C"/>
    <property type="match status" value="1"/>
</dbReference>
<feature type="domain" description="Glycosyl transferase family 28 C-terminal" evidence="1">
    <location>
        <begin position="270"/>
        <end position="354"/>
    </location>
</feature>
<keyword evidence="2" id="KW-0808">Transferase</keyword>
<dbReference type="STRING" id="1844006.PhaeoP97_02920"/>
<dbReference type="AlphaFoldDB" id="A0A1L3I8E3"/>
<name>A0A1L3I8E3_9RHOB</name>
<dbReference type="KEGG" id="php:PhaeoP97_02920"/>
<sequence length="378" mass="40218">MKVLIAVTHLLGTGHLSRALTLGRAFAMAGHPVSVVSGGGEAQHLDQSGVELMQLPPLRSDGVDFSRLLTPDGAVADDAYFDDRIFQLCNCLRDMQPDVLITELYPFGRRSLRREFIALLAAAKSLPRRPVILSSIRDILAPPSTPKKANEAEAALAAHYDGVLVHSDPQATQLATSWPVTPALSKMLRYTGYVAPQVPDPHPQGLGQGEILVSGGGGSVGDALYRTAVAAAQLRPGMRWRILVGGRDARARIAALKTSKSPAVLEPARPDFRQMLDGAAASVSMCGYNTALDLLQTGVPAVIVPFDAGKEVEQSLRANSLTQLNGIAAITSAELTPERLCAAVDQVIAAPQRPTDSFRFDGAARTVEIAHDMAKERA</sequence>
<accession>A0A1L3I8E3</accession>
<protein>
    <submittedName>
        <fullName evidence="2">Putative glycosyltransferase protein</fullName>
    </submittedName>
</protein>
<gene>
    <name evidence="2" type="ORF">PhaeoP97_02920</name>
</gene>
<dbReference type="Proteomes" id="UP000183859">
    <property type="component" value="Chromosome"/>
</dbReference>
<proteinExistence type="predicted"/>
<dbReference type="RefSeq" id="WP_072505649.1">
    <property type="nucleotide sequence ID" value="NZ_CP016364.1"/>
</dbReference>
<organism evidence="2 3">
    <name type="scientific">Phaeobacter porticola</name>
    <dbReference type="NCBI Taxonomy" id="1844006"/>
    <lineage>
        <taxon>Bacteria</taxon>
        <taxon>Pseudomonadati</taxon>
        <taxon>Pseudomonadota</taxon>
        <taxon>Alphaproteobacteria</taxon>
        <taxon>Rhodobacterales</taxon>
        <taxon>Roseobacteraceae</taxon>
        <taxon>Phaeobacter</taxon>
    </lineage>
</organism>
<dbReference type="GO" id="GO:0016758">
    <property type="term" value="F:hexosyltransferase activity"/>
    <property type="evidence" value="ECO:0007669"/>
    <property type="project" value="InterPro"/>
</dbReference>
<dbReference type="PANTHER" id="PTHR21015">
    <property type="entry name" value="UDP-N-ACETYLGLUCOSAMINE--N-ACETYLMURAMYL-(PENTAPEPTIDE) PYROPHOSPHORYL-UNDECAPRENOL N-ACETYLGLUCOSAMINE TRANSFERASE 1"/>
    <property type="match status" value="1"/>
</dbReference>
<evidence type="ECO:0000259" key="1">
    <source>
        <dbReference type="Pfam" id="PF04101"/>
    </source>
</evidence>
<dbReference type="SUPFAM" id="SSF53756">
    <property type="entry name" value="UDP-Glycosyltransferase/glycogen phosphorylase"/>
    <property type="match status" value="1"/>
</dbReference>
<dbReference type="Gene3D" id="3.40.50.2000">
    <property type="entry name" value="Glycogen Phosphorylase B"/>
    <property type="match status" value="2"/>
</dbReference>
<reference evidence="3" key="1">
    <citation type="submission" date="2016-07" db="EMBL/GenBank/DDBJ databases">
        <title>Phaeobacter portensis sp. nov., a tropodithietic acid producing bacterium isolated from a German harbor.</title>
        <authorList>
            <person name="Freese H.M."/>
            <person name="Bunk B."/>
            <person name="Breider S."/>
            <person name="Brinkhoff T."/>
        </authorList>
    </citation>
    <scope>NUCLEOTIDE SEQUENCE [LARGE SCALE GENOMIC DNA]</scope>
    <source>
        <strain evidence="3">P97</strain>
    </source>
</reference>
<dbReference type="OrthoDB" id="503443at2"/>
<dbReference type="EMBL" id="CP016364">
    <property type="protein sequence ID" value="APG48295.1"/>
    <property type="molecule type" value="Genomic_DNA"/>
</dbReference>
<evidence type="ECO:0000313" key="2">
    <source>
        <dbReference type="EMBL" id="APG48295.1"/>
    </source>
</evidence>
<dbReference type="PANTHER" id="PTHR21015:SF28">
    <property type="entry name" value="SLL1722 PROTEIN"/>
    <property type="match status" value="1"/>
</dbReference>
<dbReference type="InterPro" id="IPR007235">
    <property type="entry name" value="Glyco_trans_28_C"/>
</dbReference>